<reference evidence="1 2" key="2">
    <citation type="submission" date="2020-07" db="EMBL/GenBank/DDBJ databases">
        <title>Signatures of coevolution in a cyanophage population.</title>
        <authorList>
            <person name="Abebe J."/>
        </authorList>
    </citation>
    <scope>NUCLEOTIDE SEQUENCE [LARGE SCALE GENOMIC DNA]</scope>
    <source>
        <strain evidence="1">0809CC03</strain>
    </source>
</reference>
<organism evidence="1 2">
    <name type="scientific">Synechococcus phage S-CAM7</name>
    <dbReference type="NCBI Taxonomy" id="1883368"/>
    <lineage>
        <taxon>Viruses</taxon>
        <taxon>Duplodnaviria</taxon>
        <taxon>Heunggongvirae</taxon>
        <taxon>Uroviricota</taxon>
        <taxon>Caudoviricetes</taxon>
        <taxon>Pantevenvirales</taxon>
        <taxon>Kyanoviridae</taxon>
        <taxon>Mazuvirus</taxon>
        <taxon>Mazuvirus scam7</taxon>
    </lineage>
</organism>
<sequence>MIKKLIESYKDYLNYLRDLSHRSSPIYRELAIERLKAHREYMDNRRRYNPYLHPDEWDAENI</sequence>
<evidence type="ECO:0000313" key="2">
    <source>
        <dbReference type="Proteomes" id="UP000510897"/>
    </source>
</evidence>
<evidence type="ECO:0000313" key="1">
    <source>
        <dbReference type="EMBL" id="QLF86087.1"/>
    </source>
</evidence>
<proteinExistence type="predicted"/>
<gene>
    <name evidence="1" type="ORF">CC030809_00031</name>
</gene>
<name>A0A7D5JM05_9CAUD</name>
<dbReference type="Proteomes" id="UP000510897">
    <property type="component" value="Segment"/>
</dbReference>
<accession>A0A7D5JM05</accession>
<dbReference type="EMBL" id="MT586120">
    <property type="protein sequence ID" value="QLF86087.1"/>
    <property type="molecule type" value="Genomic_DNA"/>
</dbReference>
<protein>
    <submittedName>
        <fullName evidence="1">Uncharacterized protein</fullName>
    </submittedName>
</protein>
<reference evidence="1 2" key="1">
    <citation type="submission" date="2020-06" db="EMBL/GenBank/DDBJ databases">
        <authorList>
            <person name="Puxty R.J."/>
            <person name="Weihe C."/>
            <person name="Marston M.F."/>
            <person name="Martiny J.B.H."/>
        </authorList>
    </citation>
    <scope>NUCLEOTIDE SEQUENCE [LARGE SCALE GENOMIC DNA]</scope>
    <source>
        <strain evidence="1">0809CC03</strain>
    </source>
</reference>